<keyword evidence="2" id="KW-0677">Repeat</keyword>
<keyword evidence="7" id="KW-1185">Reference proteome</keyword>
<dbReference type="InterPro" id="IPR051277">
    <property type="entry name" value="SEZ6_CSMD_C4BPB_Regulators"/>
</dbReference>
<keyword evidence="4" id="KW-0768">Sushi</keyword>
<evidence type="ECO:0000256" key="2">
    <source>
        <dbReference type="ARBA" id="ARBA00022737"/>
    </source>
</evidence>
<dbReference type="PANTHER" id="PTHR45656">
    <property type="entry name" value="PROTEIN CBR-CLEC-78"/>
    <property type="match status" value="1"/>
</dbReference>
<dbReference type="Gene3D" id="2.10.70.10">
    <property type="entry name" value="Complement Module, domain 1"/>
    <property type="match status" value="3"/>
</dbReference>
<dbReference type="AlphaFoldDB" id="A0AAE0RRZ4"/>
<feature type="disulfide bond" evidence="4">
    <location>
        <begin position="31"/>
        <end position="58"/>
    </location>
</feature>
<evidence type="ECO:0000256" key="1">
    <source>
        <dbReference type="ARBA" id="ARBA00022729"/>
    </source>
</evidence>
<reference evidence="6" key="2">
    <citation type="journal article" date="2021" name="Genome Biol. Evol.">
        <title>Developing a high-quality reference genome for a parasitic bivalve with doubly uniparental inheritance (Bivalvia: Unionida).</title>
        <authorList>
            <person name="Smith C.H."/>
        </authorList>
    </citation>
    <scope>NUCLEOTIDE SEQUENCE</scope>
    <source>
        <strain evidence="6">CHS0354</strain>
        <tissue evidence="6">Mantle</tissue>
    </source>
</reference>
<gene>
    <name evidence="6" type="ORF">CHS0354_025276</name>
</gene>
<evidence type="ECO:0000256" key="3">
    <source>
        <dbReference type="ARBA" id="ARBA00023157"/>
    </source>
</evidence>
<dbReference type="Proteomes" id="UP001195483">
    <property type="component" value="Unassembled WGS sequence"/>
</dbReference>
<keyword evidence="3 4" id="KW-1015">Disulfide bond</keyword>
<dbReference type="PROSITE" id="PS50923">
    <property type="entry name" value="SUSHI"/>
    <property type="match status" value="2"/>
</dbReference>
<sequence>MVTECTDPPSLTFGTTNESSALEGSSVNYVCDNGFDSVAAITSTCNADGKWTTPSSSCLRECVNPPSLTLGTANESSALEGSSVIYMCDNGYDSVADITSTCNADGNWTAPSSHCLRECTDPPSLTFGTTNESSALEGSSVNYVCDNGFDSVAAITSTCNADGKWTTPSSPCLRGLLRSSLKLPE</sequence>
<evidence type="ECO:0000259" key="5">
    <source>
        <dbReference type="PROSITE" id="PS50923"/>
    </source>
</evidence>
<dbReference type="InterPro" id="IPR035976">
    <property type="entry name" value="Sushi/SCR/CCP_sf"/>
</dbReference>
<name>A0AAE0RRZ4_9BIVA</name>
<proteinExistence type="predicted"/>
<dbReference type="CDD" id="cd00033">
    <property type="entry name" value="CCP"/>
    <property type="match status" value="3"/>
</dbReference>
<reference evidence="6" key="3">
    <citation type="submission" date="2023-05" db="EMBL/GenBank/DDBJ databases">
        <authorList>
            <person name="Smith C.H."/>
        </authorList>
    </citation>
    <scope>NUCLEOTIDE SEQUENCE</scope>
    <source>
        <strain evidence="6">CHS0354</strain>
        <tissue evidence="6">Mantle</tissue>
    </source>
</reference>
<protein>
    <recommendedName>
        <fullName evidence="5">Sushi domain-containing protein</fullName>
    </recommendedName>
</protein>
<evidence type="ECO:0000313" key="7">
    <source>
        <dbReference type="Proteomes" id="UP001195483"/>
    </source>
</evidence>
<dbReference type="PANTHER" id="PTHR45656:SF4">
    <property type="entry name" value="PROTEIN CBR-CLEC-78"/>
    <property type="match status" value="1"/>
</dbReference>
<accession>A0AAE0RRZ4</accession>
<dbReference type="SMART" id="SM00032">
    <property type="entry name" value="CCP"/>
    <property type="match status" value="3"/>
</dbReference>
<reference evidence="6" key="1">
    <citation type="journal article" date="2021" name="Genome Biol. Evol.">
        <title>A High-Quality Reference Genome for a Parasitic Bivalve with Doubly Uniparental Inheritance (Bivalvia: Unionida).</title>
        <authorList>
            <person name="Smith C.H."/>
        </authorList>
    </citation>
    <scope>NUCLEOTIDE SEQUENCE</scope>
    <source>
        <strain evidence="6">CHS0354</strain>
    </source>
</reference>
<dbReference type="Pfam" id="PF00084">
    <property type="entry name" value="Sushi"/>
    <property type="match status" value="3"/>
</dbReference>
<comment type="caution">
    <text evidence="6">The sequence shown here is derived from an EMBL/GenBank/DDBJ whole genome shotgun (WGS) entry which is preliminary data.</text>
</comment>
<feature type="domain" description="Sushi" evidence="5">
    <location>
        <begin position="3"/>
        <end position="60"/>
    </location>
</feature>
<dbReference type="InterPro" id="IPR000436">
    <property type="entry name" value="Sushi_SCR_CCP_dom"/>
</dbReference>
<evidence type="ECO:0000313" key="6">
    <source>
        <dbReference type="EMBL" id="KAK3578561.1"/>
    </source>
</evidence>
<feature type="domain" description="Sushi" evidence="5">
    <location>
        <begin position="117"/>
        <end position="174"/>
    </location>
</feature>
<dbReference type="SUPFAM" id="SSF57535">
    <property type="entry name" value="Complement control module/SCR domain"/>
    <property type="match status" value="3"/>
</dbReference>
<organism evidence="6 7">
    <name type="scientific">Potamilus streckersoni</name>
    <dbReference type="NCBI Taxonomy" id="2493646"/>
    <lineage>
        <taxon>Eukaryota</taxon>
        <taxon>Metazoa</taxon>
        <taxon>Spiralia</taxon>
        <taxon>Lophotrochozoa</taxon>
        <taxon>Mollusca</taxon>
        <taxon>Bivalvia</taxon>
        <taxon>Autobranchia</taxon>
        <taxon>Heteroconchia</taxon>
        <taxon>Palaeoheterodonta</taxon>
        <taxon>Unionida</taxon>
        <taxon>Unionoidea</taxon>
        <taxon>Unionidae</taxon>
        <taxon>Ambleminae</taxon>
        <taxon>Lampsilini</taxon>
        <taxon>Potamilus</taxon>
    </lineage>
</organism>
<keyword evidence="1" id="KW-0732">Signal</keyword>
<dbReference type="EMBL" id="JAEAOA010001506">
    <property type="protein sequence ID" value="KAK3578561.1"/>
    <property type="molecule type" value="Genomic_DNA"/>
</dbReference>
<feature type="disulfide bond" evidence="4">
    <location>
        <begin position="145"/>
        <end position="172"/>
    </location>
</feature>
<evidence type="ECO:0000256" key="4">
    <source>
        <dbReference type="PROSITE-ProRule" id="PRU00302"/>
    </source>
</evidence>
<comment type="caution">
    <text evidence="4">Lacks conserved residue(s) required for the propagation of feature annotation.</text>
</comment>